<protein>
    <submittedName>
        <fullName evidence="1">Uncharacterized protein</fullName>
    </submittedName>
</protein>
<proteinExistence type="predicted"/>
<dbReference type="EMBL" id="BK015149">
    <property type="protein sequence ID" value="DAD92982.1"/>
    <property type="molecule type" value="Genomic_DNA"/>
</dbReference>
<reference evidence="1" key="1">
    <citation type="journal article" date="2021" name="Proc. Natl. Acad. Sci. U.S.A.">
        <title>A Catalog of Tens of Thousands of Viruses from Human Metagenomes Reveals Hidden Associations with Chronic Diseases.</title>
        <authorList>
            <person name="Tisza M.J."/>
            <person name="Buck C.B."/>
        </authorList>
    </citation>
    <scope>NUCLEOTIDE SEQUENCE</scope>
    <source>
        <strain evidence="1">Ctrok7</strain>
    </source>
</reference>
<evidence type="ECO:0000313" key="1">
    <source>
        <dbReference type="EMBL" id="DAD92982.1"/>
    </source>
</evidence>
<name>A0A8S5NE53_9CAUD</name>
<sequence>MLFLMYPYSRFLFFRENARSLLFHATKLR</sequence>
<organism evidence="1">
    <name type="scientific">Siphoviridae sp. ctrok7</name>
    <dbReference type="NCBI Taxonomy" id="2826480"/>
    <lineage>
        <taxon>Viruses</taxon>
        <taxon>Duplodnaviria</taxon>
        <taxon>Heunggongvirae</taxon>
        <taxon>Uroviricota</taxon>
        <taxon>Caudoviricetes</taxon>
    </lineage>
</organism>
<accession>A0A8S5NE53</accession>